<dbReference type="EMBL" id="MN739746">
    <property type="protein sequence ID" value="QHT24540.1"/>
    <property type="molecule type" value="Genomic_DNA"/>
</dbReference>
<evidence type="ECO:0008006" key="2">
    <source>
        <dbReference type="Google" id="ProtNLM"/>
    </source>
</evidence>
<accession>A0A6C0E7J4</accession>
<sequence>MGCTTSRVDKIINAFYKDDFDRVMQLCNFNNNQIDHHSITPYEIAEIIHILNTKIEDYNYNYLLANNHYKFQYEPLLSSGKHRDYIHFMINNVCCKMTCIRFIPVMVELLFKENVDTKHLERFIKNLNGSKYGVGRIHSSIVSYLCLNKRSTLSNQQLYTLLVFLKEKCDIHLNVITSLSIYNYIKSPEWGNSILITLSKRNYAPLIQLLLDDGADYKQINKCGLTYYDYLNNNLKNHFKNYNPYGNESDV</sequence>
<organism evidence="1">
    <name type="scientific">viral metagenome</name>
    <dbReference type="NCBI Taxonomy" id="1070528"/>
    <lineage>
        <taxon>unclassified sequences</taxon>
        <taxon>metagenomes</taxon>
        <taxon>organismal metagenomes</taxon>
    </lineage>
</organism>
<name>A0A6C0E7J4_9ZZZZ</name>
<reference evidence="1" key="1">
    <citation type="journal article" date="2020" name="Nature">
        <title>Giant virus diversity and host interactions through global metagenomics.</title>
        <authorList>
            <person name="Schulz F."/>
            <person name="Roux S."/>
            <person name="Paez-Espino D."/>
            <person name="Jungbluth S."/>
            <person name="Walsh D.A."/>
            <person name="Denef V.J."/>
            <person name="McMahon K.D."/>
            <person name="Konstantinidis K.T."/>
            <person name="Eloe-Fadrosh E.A."/>
            <person name="Kyrpides N.C."/>
            <person name="Woyke T."/>
        </authorList>
    </citation>
    <scope>NUCLEOTIDE SEQUENCE</scope>
    <source>
        <strain evidence="1">GVMAG-M-3300023179-150</strain>
    </source>
</reference>
<dbReference type="AlphaFoldDB" id="A0A6C0E7J4"/>
<evidence type="ECO:0000313" key="1">
    <source>
        <dbReference type="EMBL" id="QHT24540.1"/>
    </source>
</evidence>
<protein>
    <recommendedName>
        <fullName evidence="2">Ankyrin repeat protein</fullName>
    </recommendedName>
</protein>
<proteinExistence type="predicted"/>